<dbReference type="AlphaFoldDB" id="A0A0R2U4D0"/>
<dbReference type="Proteomes" id="UP000051213">
    <property type="component" value="Unassembled WGS sequence"/>
</dbReference>
<gene>
    <name evidence="1" type="ORF">ABS24_06250</name>
</gene>
<dbReference type="Gene3D" id="2.60.120.10">
    <property type="entry name" value="Jelly Rolls"/>
    <property type="match status" value="1"/>
</dbReference>
<dbReference type="PANTHER" id="PTHR37943:SF1">
    <property type="entry name" value="PROTEIN VES"/>
    <property type="match status" value="1"/>
</dbReference>
<dbReference type="Pfam" id="PF05962">
    <property type="entry name" value="HutD"/>
    <property type="match status" value="1"/>
</dbReference>
<dbReference type="InterPro" id="IPR011051">
    <property type="entry name" value="RmlC_Cupin_sf"/>
</dbReference>
<evidence type="ECO:0000313" key="1">
    <source>
        <dbReference type="EMBL" id="KRO91965.1"/>
    </source>
</evidence>
<proteinExistence type="predicted"/>
<name>A0A0R2U4D0_9GAMM</name>
<dbReference type="EMBL" id="LICA01000393">
    <property type="protein sequence ID" value="KRO91965.1"/>
    <property type="molecule type" value="Genomic_DNA"/>
</dbReference>
<evidence type="ECO:0000313" key="2">
    <source>
        <dbReference type="Proteomes" id="UP000051213"/>
    </source>
</evidence>
<sequence length="184" mass="21037">SPEQYKTIPWKNGLGETTELAINEGGDVTNFDWRLSIARVTKDGFFSDFSNYSRNLILISGKGLRLEHDNQKVEQLDQLLDMASFDGGCKTFGTLTSGEIKDFNIITKTSIYHTQVERYINEQFIVLKQNTQYFVYSISHEAKLNFNNETMELPCGYLLAISKINKEEVILKGRNLIVIQLLNL</sequence>
<dbReference type="PANTHER" id="PTHR37943">
    <property type="entry name" value="PROTEIN VES"/>
    <property type="match status" value="1"/>
</dbReference>
<evidence type="ECO:0008006" key="3">
    <source>
        <dbReference type="Google" id="ProtNLM"/>
    </source>
</evidence>
<protein>
    <recommendedName>
        <fullName evidence="3">HutD-family protein</fullName>
    </recommendedName>
</protein>
<reference evidence="1 2" key="1">
    <citation type="submission" date="2015-10" db="EMBL/GenBank/DDBJ databases">
        <title>Metagenome-Assembled Genomes uncover a global brackish microbiome.</title>
        <authorList>
            <person name="Hugerth L.W."/>
            <person name="Larsson J."/>
            <person name="Alneberg J."/>
            <person name="Lindh M.V."/>
            <person name="Legrand C."/>
            <person name="Pinhassi J."/>
            <person name="Andersson A.F."/>
        </authorList>
    </citation>
    <scope>NUCLEOTIDE SEQUENCE [LARGE SCALE GENOMIC DNA]</scope>
    <source>
        <strain evidence="1">BACL26 MAG-121220-bin70</strain>
    </source>
</reference>
<dbReference type="InterPro" id="IPR010282">
    <property type="entry name" value="Uncharacterised_HutD/Ves"/>
</dbReference>
<dbReference type="InterPro" id="IPR014710">
    <property type="entry name" value="RmlC-like_jellyroll"/>
</dbReference>
<comment type="caution">
    <text evidence="1">The sequence shown here is derived from an EMBL/GenBank/DDBJ whole genome shotgun (WGS) entry which is preliminary data.</text>
</comment>
<organism evidence="1 2">
    <name type="scientific">SAR92 bacterium BACL26 MAG-121220-bin70</name>
    <dbReference type="NCBI Taxonomy" id="1655626"/>
    <lineage>
        <taxon>Bacteria</taxon>
        <taxon>Pseudomonadati</taxon>
        <taxon>Pseudomonadota</taxon>
        <taxon>Gammaproteobacteria</taxon>
        <taxon>Cellvibrionales</taxon>
        <taxon>Porticoccaceae</taxon>
        <taxon>SAR92 clade</taxon>
    </lineage>
</organism>
<dbReference type="CDD" id="cd20293">
    <property type="entry name" value="cupin_HutD_N"/>
    <property type="match status" value="1"/>
</dbReference>
<dbReference type="SUPFAM" id="SSF51182">
    <property type="entry name" value="RmlC-like cupins"/>
    <property type="match status" value="1"/>
</dbReference>
<accession>A0A0R2U4D0</accession>
<feature type="non-terminal residue" evidence="1">
    <location>
        <position position="1"/>
    </location>
</feature>